<organism evidence="1 2">
    <name type="scientific">Beauveria asiatica</name>
    <dbReference type="NCBI Taxonomy" id="1069075"/>
    <lineage>
        <taxon>Eukaryota</taxon>
        <taxon>Fungi</taxon>
        <taxon>Dikarya</taxon>
        <taxon>Ascomycota</taxon>
        <taxon>Pezizomycotina</taxon>
        <taxon>Sordariomycetes</taxon>
        <taxon>Hypocreomycetidae</taxon>
        <taxon>Hypocreales</taxon>
        <taxon>Cordycipitaceae</taxon>
        <taxon>Beauveria</taxon>
    </lineage>
</organism>
<reference evidence="1 2" key="1">
    <citation type="submission" date="2020-02" db="EMBL/GenBank/DDBJ databases">
        <title>Comparative genomics of the hypocrealean fungal genus Beauvera.</title>
        <authorList>
            <person name="Showalter D.N."/>
            <person name="Bushley K.E."/>
            <person name="Rehner S.A."/>
        </authorList>
    </citation>
    <scope>NUCLEOTIDE SEQUENCE [LARGE SCALE GENOMIC DNA]</scope>
    <source>
        <strain evidence="1 2">ARSEF4384</strain>
    </source>
</reference>
<dbReference type="EMBL" id="JAAHCF010000116">
    <property type="protein sequence ID" value="KAK8147936.1"/>
    <property type="molecule type" value="Genomic_DNA"/>
</dbReference>
<accession>A0AAW0S155</accession>
<keyword evidence="2" id="KW-1185">Reference proteome</keyword>
<dbReference type="Proteomes" id="UP001397290">
    <property type="component" value="Unassembled WGS sequence"/>
</dbReference>
<comment type="caution">
    <text evidence="1">The sequence shown here is derived from an EMBL/GenBank/DDBJ whole genome shotgun (WGS) entry which is preliminary data.</text>
</comment>
<proteinExistence type="predicted"/>
<protein>
    <submittedName>
        <fullName evidence="1">Uncharacterized protein</fullName>
    </submittedName>
</protein>
<evidence type="ECO:0000313" key="2">
    <source>
        <dbReference type="Proteomes" id="UP001397290"/>
    </source>
</evidence>
<name>A0AAW0S155_9HYPO</name>
<evidence type="ECO:0000313" key="1">
    <source>
        <dbReference type="EMBL" id="KAK8147936.1"/>
    </source>
</evidence>
<dbReference type="AlphaFoldDB" id="A0AAW0S155"/>
<sequence>MAQGWNPAPLSSWLIVDTSQHLNLRQFWNMASPNKTYFLVPSWDFPKGSVCLGSLTSSPALPHITLYKPGDGDIDTETFPTTKDDYTGLASSEKGDKAGLFFRFLEMCGLGGEASVKYDRKGVLKYSFKKMHTEWFVPSDDLVKKAVQSAKAASHLRRAGYESPLYLITGIKVVEGASVTTLKDKGKDFTAFLGVESGPVSVGPQASHSSKSTELHIFSNSTPIVFAFQLEEVRCDAEGNITNSPYNKGALLGLDSDAGLSAQELGKIVTEQVNPELLEKEFGDAFSALVSIDEGDGLPCTVILPAAAAEV</sequence>
<gene>
    <name evidence="1" type="ORF">G3M48_000678</name>
</gene>